<feature type="transmembrane region" description="Helical" evidence="6">
    <location>
        <begin position="228"/>
        <end position="249"/>
    </location>
</feature>
<dbReference type="Pfam" id="PF07690">
    <property type="entry name" value="MFS_1"/>
    <property type="match status" value="1"/>
</dbReference>
<keyword evidence="2" id="KW-1003">Cell membrane</keyword>
<dbReference type="CDD" id="cd17324">
    <property type="entry name" value="MFS_NepI_like"/>
    <property type="match status" value="1"/>
</dbReference>
<evidence type="ECO:0000256" key="1">
    <source>
        <dbReference type="ARBA" id="ARBA00004651"/>
    </source>
</evidence>
<dbReference type="InterPro" id="IPR036259">
    <property type="entry name" value="MFS_trans_sf"/>
</dbReference>
<comment type="caution">
    <text evidence="8">The sequence shown here is derived from an EMBL/GenBank/DDBJ whole genome shotgun (WGS) entry which is preliminary data.</text>
</comment>
<feature type="transmembrane region" description="Helical" evidence="6">
    <location>
        <begin position="293"/>
        <end position="316"/>
    </location>
</feature>
<feature type="transmembrane region" description="Helical" evidence="6">
    <location>
        <begin position="389"/>
        <end position="409"/>
    </location>
</feature>
<protein>
    <submittedName>
        <fullName evidence="8">MFS transporter</fullName>
    </submittedName>
</protein>
<dbReference type="Proteomes" id="UP001524642">
    <property type="component" value="Unassembled WGS sequence"/>
</dbReference>
<accession>A0ABT1XBN6</accession>
<evidence type="ECO:0000256" key="3">
    <source>
        <dbReference type="ARBA" id="ARBA00022692"/>
    </source>
</evidence>
<dbReference type="Gene3D" id="1.20.1250.20">
    <property type="entry name" value="MFS general substrate transporter like domains"/>
    <property type="match status" value="1"/>
</dbReference>
<evidence type="ECO:0000259" key="7">
    <source>
        <dbReference type="PROSITE" id="PS50850"/>
    </source>
</evidence>
<organism evidence="8 9">
    <name type="scientific">Roseomonas populi</name>
    <dbReference type="NCBI Taxonomy" id="3121582"/>
    <lineage>
        <taxon>Bacteria</taxon>
        <taxon>Pseudomonadati</taxon>
        <taxon>Pseudomonadota</taxon>
        <taxon>Alphaproteobacteria</taxon>
        <taxon>Acetobacterales</taxon>
        <taxon>Roseomonadaceae</taxon>
        <taxon>Roseomonas</taxon>
    </lineage>
</organism>
<dbReference type="PROSITE" id="PS50850">
    <property type="entry name" value="MFS"/>
    <property type="match status" value="1"/>
</dbReference>
<comment type="subcellular location">
    <subcellularLocation>
        <location evidence="1">Cell membrane</location>
        <topology evidence="1">Multi-pass membrane protein</topology>
    </subcellularLocation>
</comment>
<evidence type="ECO:0000256" key="4">
    <source>
        <dbReference type="ARBA" id="ARBA00022989"/>
    </source>
</evidence>
<name>A0ABT1XBN6_9PROT</name>
<keyword evidence="3 6" id="KW-0812">Transmembrane</keyword>
<evidence type="ECO:0000256" key="5">
    <source>
        <dbReference type="ARBA" id="ARBA00023136"/>
    </source>
</evidence>
<dbReference type="EMBL" id="JANJOU010000036">
    <property type="protein sequence ID" value="MCR0985540.1"/>
    <property type="molecule type" value="Genomic_DNA"/>
</dbReference>
<feature type="transmembrane region" description="Helical" evidence="6">
    <location>
        <begin position="30"/>
        <end position="51"/>
    </location>
</feature>
<evidence type="ECO:0000256" key="2">
    <source>
        <dbReference type="ARBA" id="ARBA00022475"/>
    </source>
</evidence>
<dbReference type="InterPro" id="IPR011701">
    <property type="entry name" value="MFS"/>
</dbReference>
<reference evidence="8 9" key="1">
    <citation type="submission" date="2022-06" db="EMBL/GenBank/DDBJ databases">
        <title>Roseomonas CN29.</title>
        <authorList>
            <person name="Cheng Y."/>
            <person name="He X."/>
        </authorList>
    </citation>
    <scope>NUCLEOTIDE SEQUENCE [LARGE SCALE GENOMIC DNA]</scope>
    <source>
        <strain evidence="8 9">CN29</strain>
    </source>
</reference>
<dbReference type="PANTHER" id="PTHR43124:SF10">
    <property type="entry name" value="PURINE EFFLUX PUMP PBUE"/>
    <property type="match status" value="1"/>
</dbReference>
<dbReference type="PANTHER" id="PTHR43124">
    <property type="entry name" value="PURINE EFFLUX PUMP PBUE"/>
    <property type="match status" value="1"/>
</dbReference>
<keyword evidence="5 6" id="KW-0472">Membrane</keyword>
<proteinExistence type="predicted"/>
<keyword evidence="9" id="KW-1185">Reference proteome</keyword>
<dbReference type="InterPro" id="IPR020846">
    <property type="entry name" value="MFS_dom"/>
</dbReference>
<evidence type="ECO:0000256" key="6">
    <source>
        <dbReference type="SAM" id="Phobius"/>
    </source>
</evidence>
<feature type="transmembrane region" description="Helical" evidence="6">
    <location>
        <begin position="322"/>
        <end position="340"/>
    </location>
</feature>
<dbReference type="RefSeq" id="WP_257719186.1">
    <property type="nucleotide sequence ID" value="NZ_JANJOU010000036.1"/>
</dbReference>
<feature type="transmembrane region" description="Helical" evidence="6">
    <location>
        <begin position="352"/>
        <end position="377"/>
    </location>
</feature>
<feature type="transmembrane region" description="Helical" evidence="6">
    <location>
        <begin position="124"/>
        <end position="145"/>
    </location>
</feature>
<sequence>MPPDANTPSHFAGDLAPPAPRTPGSGMAPVLWLALGTFAIGTESFMIAPLLPDMAADLAVSPGAVGLLVTAFTLTYALTSPVLTMLTGRLDRRRLLALSMAVFAAANAVAALSSHYLGLLGARVLLAVAAGLYAPNASALAGTLVPPALRGRALAVVNGGTTVAIALGVPIGSVVGYGLGWRMTFVAVGVLAALAVAGVLVGLPRGLGAGARAAGIGERLGVLRRPAIGPSLLVTLFWAMGAYTVYTYLAPIAGATTDLPAAWVPALVLLWGVSAGVGLMLGGMGNDSLGADAVVLPSLAVLAAAFAALSACAAWLSPSAATPVVIPVVVLWGISVWSFFPAQQAKLIRLAGAEAAPVVLSLNASSMFLGFSVGAALGGATLSRVSAGAIGWAGAACECVALLLALCILPRGPARRPGS</sequence>
<evidence type="ECO:0000313" key="9">
    <source>
        <dbReference type="Proteomes" id="UP001524642"/>
    </source>
</evidence>
<feature type="domain" description="Major facilitator superfamily (MFS) profile" evidence="7">
    <location>
        <begin position="29"/>
        <end position="413"/>
    </location>
</feature>
<feature type="transmembrane region" description="Helical" evidence="6">
    <location>
        <begin position="185"/>
        <end position="207"/>
    </location>
</feature>
<feature type="transmembrane region" description="Helical" evidence="6">
    <location>
        <begin position="63"/>
        <end position="83"/>
    </location>
</feature>
<feature type="transmembrane region" description="Helical" evidence="6">
    <location>
        <begin position="157"/>
        <end position="179"/>
    </location>
</feature>
<dbReference type="SUPFAM" id="SSF103473">
    <property type="entry name" value="MFS general substrate transporter"/>
    <property type="match status" value="1"/>
</dbReference>
<feature type="transmembrane region" description="Helical" evidence="6">
    <location>
        <begin position="95"/>
        <end position="118"/>
    </location>
</feature>
<gene>
    <name evidence="8" type="ORF">NRP21_26155</name>
</gene>
<evidence type="ECO:0000313" key="8">
    <source>
        <dbReference type="EMBL" id="MCR0985540.1"/>
    </source>
</evidence>
<feature type="transmembrane region" description="Helical" evidence="6">
    <location>
        <begin position="261"/>
        <end position="281"/>
    </location>
</feature>
<keyword evidence="4 6" id="KW-1133">Transmembrane helix</keyword>
<dbReference type="InterPro" id="IPR050189">
    <property type="entry name" value="MFS_Efflux_Transporters"/>
</dbReference>